<gene>
    <name evidence="2" type="ORF">A3A71_03975</name>
</gene>
<evidence type="ECO:0000256" key="1">
    <source>
        <dbReference type="SAM" id="Phobius"/>
    </source>
</evidence>
<protein>
    <submittedName>
        <fullName evidence="2">Uncharacterized protein</fullName>
    </submittedName>
</protein>
<evidence type="ECO:0000313" key="3">
    <source>
        <dbReference type="Proteomes" id="UP000177481"/>
    </source>
</evidence>
<organism evidence="2 3">
    <name type="scientific">Candidatus Berkelbacteria bacterium RIFCSPLOWO2_01_FULL_50_28</name>
    <dbReference type="NCBI Taxonomy" id="1797471"/>
    <lineage>
        <taxon>Bacteria</taxon>
        <taxon>Candidatus Berkelbacteria</taxon>
    </lineage>
</organism>
<keyword evidence="1" id="KW-0472">Membrane</keyword>
<accession>A0A1F5EA84</accession>
<evidence type="ECO:0000313" key="2">
    <source>
        <dbReference type="EMBL" id="OGD64298.1"/>
    </source>
</evidence>
<comment type="caution">
    <text evidence="2">The sequence shown here is derived from an EMBL/GenBank/DDBJ whole genome shotgun (WGS) entry which is preliminary data.</text>
</comment>
<keyword evidence="1" id="KW-1133">Transmembrane helix</keyword>
<proteinExistence type="predicted"/>
<dbReference type="EMBL" id="MEZX01000003">
    <property type="protein sequence ID" value="OGD64298.1"/>
    <property type="molecule type" value="Genomic_DNA"/>
</dbReference>
<dbReference type="AlphaFoldDB" id="A0A1F5EA84"/>
<name>A0A1F5EA84_9BACT</name>
<sequence length="62" mass="6687">MFSMGENEVGAGLKLWLLVFALILIGALGYLVVSQKSEIKLIYDEVDQQAAAPGVDVVPQTH</sequence>
<keyword evidence="1" id="KW-0812">Transmembrane</keyword>
<reference evidence="2 3" key="1">
    <citation type="journal article" date="2016" name="Nat. Commun.">
        <title>Thousands of microbial genomes shed light on interconnected biogeochemical processes in an aquifer system.</title>
        <authorList>
            <person name="Anantharaman K."/>
            <person name="Brown C.T."/>
            <person name="Hug L.A."/>
            <person name="Sharon I."/>
            <person name="Castelle C.J."/>
            <person name="Probst A.J."/>
            <person name="Thomas B.C."/>
            <person name="Singh A."/>
            <person name="Wilkins M.J."/>
            <person name="Karaoz U."/>
            <person name="Brodie E.L."/>
            <person name="Williams K.H."/>
            <person name="Hubbard S.S."/>
            <person name="Banfield J.F."/>
        </authorList>
    </citation>
    <scope>NUCLEOTIDE SEQUENCE [LARGE SCALE GENOMIC DNA]</scope>
</reference>
<feature type="transmembrane region" description="Helical" evidence="1">
    <location>
        <begin position="15"/>
        <end position="33"/>
    </location>
</feature>
<dbReference type="Proteomes" id="UP000177481">
    <property type="component" value="Unassembled WGS sequence"/>
</dbReference>
<dbReference type="STRING" id="1797471.A3A71_03975"/>